<evidence type="ECO:0000256" key="2">
    <source>
        <dbReference type="ARBA" id="ARBA00023125"/>
    </source>
</evidence>
<dbReference type="Proteomes" id="UP000179627">
    <property type="component" value="Unassembled WGS sequence"/>
</dbReference>
<dbReference type="RefSeq" id="WP_071085015.1">
    <property type="nucleotide sequence ID" value="NZ_MBLM01000117.1"/>
</dbReference>
<dbReference type="GO" id="GO:0003700">
    <property type="term" value="F:DNA-binding transcription factor activity"/>
    <property type="evidence" value="ECO:0007669"/>
    <property type="project" value="TreeGrafter"/>
</dbReference>
<feature type="DNA-binding region" description="H-T-H motif" evidence="4">
    <location>
        <begin position="99"/>
        <end position="118"/>
    </location>
</feature>
<evidence type="ECO:0000256" key="3">
    <source>
        <dbReference type="ARBA" id="ARBA00023163"/>
    </source>
</evidence>
<protein>
    <submittedName>
        <fullName evidence="7">TetR family transcriptional regulator</fullName>
    </submittedName>
</protein>
<dbReference type="GO" id="GO:0000976">
    <property type="term" value="F:transcription cis-regulatory region binding"/>
    <property type="evidence" value="ECO:0007669"/>
    <property type="project" value="TreeGrafter"/>
</dbReference>
<dbReference type="InterPro" id="IPR009057">
    <property type="entry name" value="Homeodomain-like_sf"/>
</dbReference>
<dbReference type="Gene3D" id="1.10.10.60">
    <property type="entry name" value="Homeodomain-like"/>
    <property type="match status" value="1"/>
</dbReference>
<evidence type="ECO:0000256" key="4">
    <source>
        <dbReference type="PROSITE-ProRule" id="PRU00335"/>
    </source>
</evidence>
<name>A0A1S1QV40_9ACTN</name>
<comment type="caution">
    <text evidence="7">The sequence shown here is derived from an EMBL/GenBank/DDBJ whole genome shotgun (WGS) entry which is preliminary data.</text>
</comment>
<accession>A0A1S1QV40</accession>
<dbReference type="InterPro" id="IPR004111">
    <property type="entry name" value="Repressor_TetR_C"/>
</dbReference>
<dbReference type="PANTHER" id="PTHR30055">
    <property type="entry name" value="HTH-TYPE TRANSCRIPTIONAL REGULATOR RUTR"/>
    <property type="match status" value="1"/>
</dbReference>
<evidence type="ECO:0000259" key="6">
    <source>
        <dbReference type="PROSITE" id="PS50977"/>
    </source>
</evidence>
<reference evidence="8" key="1">
    <citation type="submission" date="2016-07" db="EMBL/GenBank/DDBJ databases">
        <title>Sequence Frankia sp. strain CcI1.17.</title>
        <authorList>
            <person name="Ghodhbane-Gtari F."/>
            <person name="Swanson E."/>
            <person name="Gueddou A."/>
            <person name="Morris K."/>
            <person name="Hezbri K."/>
            <person name="Ktari A."/>
            <person name="Nouioui I."/>
            <person name="Abebe-Akele F."/>
            <person name="Simpson S."/>
            <person name="Thomas K."/>
            <person name="Gtari M."/>
            <person name="Tisa L.S."/>
            <person name="Hurst S."/>
        </authorList>
    </citation>
    <scope>NUCLEOTIDE SEQUENCE [LARGE SCALE GENOMIC DNA]</scope>
    <source>
        <strain evidence="8">Cc1.17</strain>
    </source>
</reference>
<organism evidence="7 8">
    <name type="scientific">Parafrankia colletiae</name>
    <dbReference type="NCBI Taxonomy" id="573497"/>
    <lineage>
        <taxon>Bacteria</taxon>
        <taxon>Bacillati</taxon>
        <taxon>Actinomycetota</taxon>
        <taxon>Actinomycetes</taxon>
        <taxon>Frankiales</taxon>
        <taxon>Frankiaceae</taxon>
        <taxon>Parafrankia</taxon>
    </lineage>
</organism>
<keyword evidence="2 4" id="KW-0238">DNA-binding</keyword>
<proteinExistence type="predicted"/>
<dbReference type="InterPro" id="IPR001647">
    <property type="entry name" value="HTH_TetR"/>
</dbReference>
<gene>
    <name evidence="7" type="ORF">CC117_17960</name>
</gene>
<dbReference type="GO" id="GO:0045892">
    <property type="term" value="P:negative regulation of DNA-templated transcription"/>
    <property type="evidence" value="ECO:0007669"/>
    <property type="project" value="InterPro"/>
</dbReference>
<evidence type="ECO:0000256" key="5">
    <source>
        <dbReference type="SAM" id="MobiDB-lite"/>
    </source>
</evidence>
<keyword evidence="3" id="KW-0804">Transcription</keyword>
<dbReference type="SUPFAM" id="SSF48498">
    <property type="entry name" value="Tetracyclin repressor-like, C-terminal domain"/>
    <property type="match status" value="1"/>
</dbReference>
<dbReference type="AlphaFoldDB" id="A0A1S1QV40"/>
<evidence type="ECO:0000256" key="1">
    <source>
        <dbReference type="ARBA" id="ARBA00023015"/>
    </source>
</evidence>
<sequence>MSTTGTVPADVERPSGAAGEPPGLVGGELDAARAEPDAFGDPVPAFGDPVRTDSGQGAAPRPPTRARERQATPRSSLTSDRIVAAGLGIADAEGLEAVSMRRVAAALGVGTMTLYTHVQDKDALLALMRDALFAEHLVTDLGPDWRTGLTRIARRTRECLLSHPWVLALGLRPALGPNKLRHIEQVLAAASGITSDTAAQRTIIHAVDDLVIGCATQELAAKALGADVPQPMCGLRRRIDADPALRGLLDSGVFPHLAQMLADDAPFAAERFEQALTWLLDGIERTYRDGT</sequence>
<dbReference type="PANTHER" id="PTHR30055:SF151">
    <property type="entry name" value="TRANSCRIPTIONAL REGULATORY PROTEIN"/>
    <property type="match status" value="1"/>
</dbReference>
<dbReference type="OrthoDB" id="2570341at2"/>
<keyword evidence="8" id="KW-1185">Reference proteome</keyword>
<dbReference type="EMBL" id="MBLM01000117">
    <property type="protein sequence ID" value="OHV36284.1"/>
    <property type="molecule type" value="Genomic_DNA"/>
</dbReference>
<dbReference type="Pfam" id="PF02909">
    <property type="entry name" value="TetR_C_1"/>
    <property type="match status" value="1"/>
</dbReference>
<dbReference type="InterPro" id="IPR036271">
    <property type="entry name" value="Tet_transcr_reg_TetR-rel_C_sf"/>
</dbReference>
<evidence type="ECO:0000313" key="8">
    <source>
        <dbReference type="Proteomes" id="UP000179627"/>
    </source>
</evidence>
<dbReference type="PROSITE" id="PS50977">
    <property type="entry name" value="HTH_TETR_2"/>
    <property type="match status" value="1"/>
</dbReference>
<feature type="domain" description="HTH tetR-type" evidence="6">
    <location>
        <begin position="76"/>
        <end position="136"/>
    </location>
</feature>
<dbReference type="InterPro" id="IPR050109">
    <property type="entry name" value="HTH-type_TetR-like_transc_reg"/>
</dbReference>
<dbReference type="Gene3D" id="1.10.357.10">
    <property type="entry name" value="Tetracycline Repressor, domain 2"/>
    <property type="match status" value="1"/>
</dbReference>
<dbReference type="Pfam" id="PF00440">
    <property type="entry name" value="TetR_N"/>
    <property type="match status" value="1"/>
</dbReference>
<dbReference type="SUPFAM" id="SSF46689">
    <property type="entry name" value="Homeodomain-like"/>
    <property type="match status" value="1"/>
</dbReference>
<keyword evidence="1" id="KW-0805">Transcription regulation</keyword>
<feature type="region of interest" description="Disordered" evidence="5">
    <location>
        <begin position="1"/>
        <end position="77"/>
    </location>
</feature>
<evidence type="ECO:0000313" key="7">
    <source>
        <dbReference type="EMBL" id="OHV36284.1"/>
    </source>
</evidence>